<protein>
    <submittedName>
        <fullName evidence="3">Uncharacterized protein</fullName>
    </submittedName>
</protein>
<gene>
    <name evidence="3" type="ORF">DYB25_008534</name>
</gene>
<evidence type="ECO:0000256" key="2">
    <source>
        <dbReference type="SAM" id="MobiDB-lite"/>
    </source>
</evidence>
<dbReference type="AlphaFoldDB" id="A0A397A0T4"/>
<keyword evidence="1" id="KW-0175">Coiled coil</keyword>
<evidence type="ECO:0000313" key="3">
    <source>
        <dbReference type="EMBL" id="RHY00526.1"/>
    </source>
</evidence>
<organism evidence="3 4">
    <name type="scientific">Aphanomyces astaci</name>
    <name type="common">Crayfish plague agent</name>
    <dbReference type="NCBI Taxonomy" id="112090"/>
    <lineage>
        <taxon>Eukaryota</taxon>
        <taxon>Sar</taxon>
        <taxon>Stramenopiles</taxon>
        <taxon>Oomycota</taxon>
        <taxon>Saprolegniomycetes</taxon>
        <taxon>Saprolegniales</taxon>
        <taxon>Verrucalvaceae</taxon>
        <taxon>Aphanomyces</taxon>
    </lineage>
</organism>
<dbReference type="Gene3D" id="1.25.40.10">
    <property type="entry name" value="Tetratricopeptide repeat domain"/>
    <property type="match status" value="2"/>
</dbReference>
<dbReference type="InterPro" id="IPR011990">
    <property type="entry name" value="TPR-like_helical_dom_sf"/>
</dbReference>
<dbReference type="EMBL" id="QUTA01009768">
    <property type="protein sequence ID" value="RHY00526.1"/>
    <property type="molecule type" value="Genomic_DNA"/>
</dbReference>
<dbReference type="Proteomes" id="UP000266239">
    <property type="component" value="Unassembled WGS sequence"/>
</dbReference>
<dbReference type="VEuPathDB" id="FungiDB:H257_02024"/>
<feature type="region of interest" description="Disordered" evidence="2">
    <location>
        <begin position="163"/>
        <end position="186"/>
    </location>
</feature>
<name>A0A397A0T4_APHAT</name>
<proteinExistence type="predicted"/>
<sequence>MAASTSYAAWDKYDVDEVLQQLDEADAREAKLKEKQQLMKKKDGIVDEAGDSAEVAATRAAVAALKAKRLVERNKKAGGGSSNAGTDSGNNTVTALEKQARLLQRKSASIQTAMRSRGHGSAFLAKNSATDALASFHDALRAITDLDDLIPQLNDVQTEIDESVKLPSHSHPSRETNGPPSLPKSSDLKGIAKMLRVDCLLGIGTDNATSMIHLTRFLCPGKCHMERCHYAAASESFRDAILIDGDNLDAWKLRADAFAHMVQSPFAEDGYTAAMTYLGHAPPHESLARMLLLRHEADVIMIEGFYTYSTHKYRAILDTLSTLLQATPHLHHPALDQNIRSAVNHCLAALAIDPTAAAVRYRLGHAYRVLGKFDLATSQLTTALSTLTDSFASNDQGATTKATAAAITAELDRVAFDKTELDPTSIQRNLKALS</sequence>
<evidence type="ECO:0000256" key="1">
    <source>
        <dbReference type="SAM" id="Coils"/>
    </source>
</evidence>
<dbReference type="SUPFAM" id="SSF48452">
    <property type="entry name" value="TPR-like"/>
    <property type="match status" value="1"/>
</dbReference>
<evidence type="ECO:0000313" key="4">
    <source>
        <dbReference type="Proteomes" id="UP000266239"/>
    </source>
</evidence>
<accession>A0A397A0T4</accession>
<feature type="coiled-coil region" evidence="1">
    <location>
        <begin position="15"/>
        <end position="42"/>
    </location>
</feature>
<reference evidence="3 4" key="1">
    <citation type="submission" date="2018-08" db="EMBL/GenBank/DDBJ databases">
        <title>Aphanomyces genome sequencing and annotation.</title>
        <authorList>
            <person name="Minardi D."/>
            <person name="Oidtmann B."/>
            <person name="Van Der Giezen M."/>
            <person name="Studholme D.J."/>
        </authorList>
    </citation>
    <scope>NUCLEOTIDE SEQUENCE [LARGE SCALE GENOMIC DNA]</scope>
    <source>
        <strain evidence="3 4">Yx</strain>
    </source>
</reference>
<comment type="caution">
    <text evidence="3">The sequence shown here is derived from an EMBL/GenBank/DDBJ whole genome shotgun (WGS) entry which is preliminary data.</text>
</comment>